<keyword evidence="2" id="KW-1185">Reference proteome</keyword>
<organism evidence="1 2">
    <name type="scientific">Sinorhizobium garamanticum</name>
    <dbReference type="NCBI Taxonomy" id="680247"/>
    <lineage>
        <taxon>Bacteria</taxon>
        <taxon>Pseudomonadati</taxon>
        <taxon>Pseudomonadota</taxon>
        <taxon>Alphaproteobacteria</taxon>
        <taxon>Hyphomicrobiales</taxon>
        <taxon>Rhizobiaceae</taxon>
        <taxon>Sinorhizobium/Ensifer group</taxon>
        <taxon>Sinorhizobium</taxon>
    </lineage>
</organism>
<keyword evidence="1" id="KW-0614">Plasmid</keyword>
<accession>A0ABY8DQ38</accession>
<evidence type="ECO:0008006" key="3">
    <source>
        <dbReference type="Google" id="ProtNLM"/>
    </source>
</evidence>
<sequence length="55" mass="5965">MSFVVARLTSSAGLTSSIQRKRFSISHRERLVVSALGLIAADTINRRDAQHGLVA</sequence>
<gene>
    <name evidence="1" type="ORF">PZN02_005970</name>
</gene>
<protein>
    <recommendedName>
        <fullName evidence="3">Transposase</fullName>
    </recommendedName>
</protein>
<name>A0ABY8DQ38_9HYPH</name>
<evidence type="ECO:0000313" key="1">
    <source>
        <dbReference type="EMBL" id="WEX91675.1"/>
    </source>
</evidence>
<dbReference type="RefSeq" id="WP_280663633.1">
    <property type="nucleotide sequence ID" value="NZ_CP120375.1"/>
</dbReference>
<geneLocation type="plasmid" evidence="1 2">
    <name>unnamed</name>
</geneLocation>
<dbReference type="Proteomes" id="UP001229355">
    <property type="component" value="Plasmid unnamed"/>
</dbReference>
<dbReference type="EMBL" id="CP120375">
    <property type="protein sequence ID" value="WEX91675.1"/>
    <property type="molecule type" value="Genomic_DNA"/>
</dbReference>
<reference evidence="1 2" key="1">
    <citation type="submission" date="2023-03" db="EMBL/GenBank/DDBJ databases">
        <authorList>
            <person name="Kaur S."/>
            <person name="Espinosa-Saiz D."/>
            <person name="Velazquez E."/>
            <person name="Menendez E."/>
            <person name="diCenzo G.C."/>
        </authorList>
    </citation>
    <scope>NUCLEOTIDE SEQUENCE [LARGE SCALE GENOMIC DNA]</scope>
    <source>
        <strain evidence="1 2">LMG 24692</strain>
        <plasmid evidence="1 2">unnamed</plasmid>
    </source>
</reference>
<proteinExistence type="predicted"/>
<evidence type="ECO:0000313" key="2">
    <source>
        <dbReference type="Proteomes" id="UP001229355"/>
    </source>
</evidence>